<dbReference type="InterPro" id="IPR013320">
    <property type="entry name" value="ConA-like_dom_sf"/>
</dbReference>
<dbReference type="Gene3D" id="2.60.40.10">
    <property type="entry name" value="Immunoglobulins"/>
    <property type="match status" value="2"/>
</dbReference>
<dbReference type="InterPro" id="IPR012938">
    <property type="entry name" value="Glc/Sorbosone_DH"/>
</dbReference>
<dbReference type="SUPFAM" id="SSF49899">
    <property type="entry name" value="Concanavalin A-like lectins/glucanases"/>
    <property type="match status" value="1"/>
</dbReference>
<dbReference type="Pfam" id="PF07995">
    <property type="entry name" value="GSDH"/>
    <property type="match status" value="1"/>
</dbReference>
<dbReference type="InterPro" id="IPR026444">
    <property type="entry name" value="Secre_tail"/>
</dbReference>
<protein>
    <submittedName>
        <fullName evidence="5">Por secretion system C-terminal sorting domain-containing protein</fullName>
    </submittedName>
</protein>
<evidence type="ECO:0000313" key="6">
    <source>
        <dbReference type="Proteomes" id="UP000182491"/>
    </source>
</evidence>
<dbReference type="PROSITE" id="PS50025">
    <property type="entry name" value="LAM_G_DOMAIN"/>
    <property type="match status" value="1"/>
</dbReference>
<proteinExistence type="predicted"/>
<organism evidence="5 6">
    <name type="scientific">Pontibacter akesuensis</name>
    <dbReference type="NCBI Taxonomy" id="388950"/>
    <lineage>
        <taxon>Bacteria</taxon>
        <taxon>Pseudomonadati</taxon>
        <taxon>Bacteroidota</taxon>
        <taxon>Cytophagia</taxon>
        <taxon>Cytophagales</taxon>
        <taxon>Hymenobacteraceae</taxon>
        <taxon>Pontibacter</taxon>
    </lineage>
</organism>
<dbReference type="Pfam" id="PF18911">
    <property type="entry name" value="PKD_4"/>
    <property type="match status" value="1"/>
</dbReference>
<dbReference type="InterPro" id="IPR001791">
    <property type="entry name" value="Laminin_G"/>
</dbReference>
<dbReference type="CDD" id="cd00146">
    <property type="entry name" value="PKD"/>
    <property type="match status" value="1"/>
</dbReference>
<evidence type="ECO:0000256" key="2">
    <source>
        <dbReference type="ARBA" id="ARBA00023157"/>
    </source>
</evidence>
<accession>A0A1I7KIZ8</accession>
<dbReference type="InterPro" id="IPR011041">
    <property type="entry name" value="Quinoprot_gluc/sorb_DH_b-prop"/>
</dbReference>
<dbReference type="SUPFAM" id="SSF50952">
    <property type="entry name" value="Soluble quinoprotein glucose dehydrogenase"/>
    <property type="match status" value="1"/>
</dbReference>
<dbReference type="SUPFAM" id="SSF49299">
    <property type="entry name" value="PKD domain"/>
    <property type="match status" value="1"/>
</dbReference>
<dbReference type="Gene3D" id="2.120.10.30">
    <property type="entry name" value="TolB, C-terminal domain"/>
    <property type="match status" value="1"/>
</dbReference>
<feature type="domain" description="PKD" evidence="4">
    <location>
        <begin position="581"/>
        <end position="639"/>
    </location>
</feature>
<dbReference type="PROSITE" id="PS50093">
    <property type="entry name" value="PKD"/>
    <property type="match status" value="1"/>
</dbReference>
<dbReference type="InterPro" id="IPR013783">
    <property type="entry name" value="Ig-like_fold"/>
</dbReference>
<dbReference type="Pfam" id="PF13385">
    <property type="entry name" value="Laminin_G_3"/>
    <property type="match status" value="1"/>
</dbReference>
<dbReference type="Proteomes" id="UP000182491">
    <property type="component" value="Unassembled WGS sequence"/>
</dbReference>
<dbReference type="InterPro" id="IPR000601">
    <property type="entry name" value="PKD_dom"/>
</dbReference>
<feature type="domain" description="Laminin G" evidence="3">
    <location>
        <begin position="919"/>
        <end position="1096"/>
    </location>
</feature>
<dbReference type="SMART" id="SM00560">
    <property type="entry name" value="LamGL"/>
    <property type="match status" value="1"/>
</dbReference>
<evidence type="ECO:0000259" key="4">
    <source>
        <dbReference type="PROSITE" id="PS50093"/>
    </source>
</evidence>
<dbReference type="PANTHER" id="PTHR19328:SF13">
    <property type="entry name" value="HIPL1 PROTEIN"/>
    <property type="match status" value="1"/>
</dbReference>
<dbReference type="STRING" id="388950.GCA_001611675_03133"/>
<dbReference type="OrthoDB" id="9770043at2"/>
<gene>
    <name evidence="5" type="ORF">SAMN04487941_3797</name>
</gene>
<dbReference type="PANTHER" id="PTHR19328">
    <property type="entry name" value="HEDGEHOG-INTERACTING PROTEIN"/>
    <property type="match status" value="1"/>
</dbReference>
<dbReference type="AlphaFoldDB" id="A0A1I7KIZ8"/>
<dbReference type="NCBIfam" id="TIGR04183">
    <property type="entry name" value="Por_Secre_tail"/>
    <property type="match status" value="1"/>
</dbReference>
<keyword evidence="2" id="KW-1015">Disulfide bond</keyword>
<dbReference type="InterPro" id="IPR035986">
    <property type="entry name" value="PKD_dom_sf"/>
</dbReference>
<dbReference type="Gene3D" id="2.60.120.200">
    <property type="match status" value="1"/>
</dbReference>
<dbReference type="InterPro" id="IPR011042">
    <property type="entry name" value="6-blade_b-propeller_TolB-like"/>
</dbReference>
<dbReference type="GO" id="GO:0004553">
    <property type="term" value="F:hydrolase activity, hydrolyzing O-glycosyl compounds"/>
    <property type="evidence" value="ECO:0007669"/>
    <property type="project" value="UniProtKB-ARBA"/>
</dbReference>
<sequence length="1196" mass="130421">MGRLFVNIWKYYFFMQTLYATVISRLQPKVYEKGEFLYKIRACFTSVLVLALALSFSLPAFAQPPAGFVAEPIGGEWNVAVGLTFSNDGERMYVWEKGGKVWIVEDGERKPNPLIDLTDEVGDWGDHGLLGFALDPSFEQNGYIYLLYVVDRNYLMNPGSFNPNQPSMNEATIGRVTRYQVDLANGGLAVKPNSRKILLGETPATGIPILYVSHGVGSLVFGEDGSLLVSAGDGATANGLDSGYDVNNPNDTYVPQGLADGIIDEKQDVGAFRSQQIQSYNGKILRIDPATGRGLPNNPYYDAANPNAAASKVWSLGLRNPFRFTVRPGTGNANFPGIIYVGDVGLMDWEEINIVDKPGMNFGWPLYEGLEQQQFYYGRGAETLNKYAPNEQYTAGGTNPLCKPFYSFQDLLKQPRKTTAPAFLNPCDNATAIPAKYTFVHARPALDWVNDIVQNGVEPAAITRTGTWNGEEAAVVGIGQPGSPVTGQPFYGSSSTGGIWYTGTDLPAEYRNTYFFGDYGAGWIRNATFDGNNNPKAVRSFIDKDATVTAFGTNPVSGGLYYINYATSVFKITFYGDNTPPKAVAEADKLYGASPLRVQFTGSKSTDAEDQSQLTYSWNFGDGSAVSNQVNPVHTFTSSEKGKKYEVVLTVTDPDGLSSTSKITITLNNTPPVVNITSPAEGTKYPFVGLPKYNLRATVTDGEDSDAQLVYEWQLVLHHNTHVHPEPVDNRHETEVTIQPIGCDGETYFYRIHLKVTDTGGLSTTDYVDLYPDCSEGVVAAVSMDVVTDQPYAVGTPIALKVKFADKNRAWEKVEYFNGSTLLGTATTAPYTFNWQNARSGTYSITAKATDTDGHSVTSEAIRLVVGTGQVAELQGCLPGLVHYIGMDKVNEGVISDFASLSTATCTDCPEETTGKFDGALSFNGQTNAVNLNDATAFNWGKDDSFTISFWMRTDATHADNAVIIGRNSTESSLHWWLGVTPQGFVNFNLLDINHQGVAIGGKGPKVNDGNWHHVIAMREDAAGRNRLYVDGVLVEEKAYDYANGFTGQAPINVGYLNLNNGYHYAGNLDELKLHSQTFNDAMIAQAYNAGEGMYCGSGPLGITDNQTFAGTYEVYPNPTPSNQLNVFVSELQPAETVQLQLFDITGKMVLQQKAVANPDGTLRITVHPKSVLPVGLYNLLLTSEKRTLNRKVIVR</sequence>
<evidence type="ECO:0000259" key="3">
    <source>
        <dbReference type="PROSITE" id="PS50025"/>
    </source>
</evidence>
<evidence type="ECO:0000313" key="5">
    <source>
        <dbReference type="EMBL" id="SFU97407.1"/>
    </source>
</evidence>
<name>A0A1I7KIZ8_9BACT</name>
<dbReference type="GO" id="GO:0005975">
    <property type="term" value="P:carbohydrate metabolic process"/>
    <property type="evidence" value="ECO:0007669"/>
    <property type="project" value="UniProtKB-ARBA"/>
</dbReference>
<dbReference type="EMBL" id="FPCA01000005">
    <property type="protein sequence ID" value="SFU97407.1"/>
    <property type="molecule type" value="Genomic_DNA"/>
</dbReference>
<dbReference type="Pfam" id="PF18962">
    <property type="entry name" value="Por_Secre_tail"/>
    <property type="match status" value="1"/>
</dbReference>
<dbReference type="Pfam" id="PF17957">
    <property type="entry name" value="Big_7"/>
    <property type="match status" value="1"/>
</dbReference>
<dbReference type="InterPro" id="IPR006558">
    <property type="entry name" value="LamG-like"/>
</dbReference>
<dbReference type="InterPro" id="IPR022409">
    <property type="entry name" value="PKD/Chitinase_dom"/>
</dbReference>
<evidence type="ECO:0000256" key="1">
    <source>
        <dbReference type="ARBA" id="ARBA00022729"/>
    </source>
</evidence>
<reference evidence="6" key="1">
    <citation type="submission" date="2016-10" db="EMBL/GenBank/DDBJ databases">
        <authorList>
            <person name="Varghese N."/>
        </authorList>
    </citation>
    <scope>NUCLEOTIDE SEQUENCE [LARGE SCALE GENOMIC DNA]</scope>
    <source>
        <strain evidence="6">DSM 18820</strain>
    </source>
</reference>
<keyword evidence="1" id="KW-0732">Signal</keyword>
<dbReference type="SMART" id="SM00089">
    <property type="entry name" value="PKD"/>
    <property type="match status" value="2"/>
</dbReference>
<keyword evidence="6" id="KW-1185">Reference proteome</keyword>